<dbReference type="PANTHER" id="PTHR46910">
    <property type="entry name" value="TRANSCRIPTION FACTOR PDR1"/>
    <property type="match status" value="1"/>
</dbReference>
<dbReference type="PROSITE" id="PS50048">
    <property type="entry name" value="ZN2_CY6_FUNGAL_2"/>
    <property type="match status" value="1"/>
</dbReference>
<dbReference type="HOGENOM" id="CLU_006019_2_0_1"/>
<evidence type="ECO:0000256" key="2">
    <source>
        <dbReference type="ARBA" id="ARBA00023242"/>
    </source>
</evidence>
<protein>
    <recommendedName>
        <fullName evidence="4">Zn(2)-C6 fungal-type domain-containing protein</fullName>
    </recommendedName>
</protein>
<keyword evidence="6" id="KW-1185">Reference proteome</keyword>
<dbReference type="SUPFAM" id="SSF57701">
    <property type="entry name" value="Zn2/Cys6 DNA-binding domain"/>
    <property type="match status" value="1"/>
</dbReference>
<feature type="region of interest" description="Disordered" evidence="3">
    <location>
        <begin position="1"/>
        <end position="21"/>
    </location>
</feature>
<gene>
    <name evidence="5" type="ORF">FOMPIDRAFT_1057254</name>
</gene>
<feature type="region of interest" description="Disordered" evidence="3">
    <location>
        <begin position="113"/>
        <end position="142"/>
    </location>
</feature>
<dbReference type="AlphaFoldDB" id="S8FWK4"/>
<accession>S8FWK4</accession>
<evidence type="ECO:0000259" key="4">
    <source>
        <dbReference type="PROSITE" id="PS50048"/>
    </source>
</evidence>
<feature type="compositionally biased region" description="Pro residues" evidence="3">
    <location>
        <begin position="227"/>
        <end position="241"/>
    </location>
</feature>
<dbReference type="GO" id="GO:0000981">
    <property type="term" value="F:DNA-binding transcription factor activity, RNA polymerase II-specific"/>
    <property type="evidence" value="ECO:0007669"/>
    <property type="project" value="InterPro"/>
</dbReference>
<dbReference type="Gene3D" id="4.10.240.10">
    <property type="entry name" value="Zn(2)-C6 fungal-type DNA-binding domain"/>
    <property type="match status" value="1"/>
</dbReference>
<dbReference type="SMART" id="SM00906">
    <property type="entry name" value="Fungal_trans"/>
    <property type="match status" value="1"/>
</dbReference>
<organism evidence="5 6">
    <name type="scientific">Fomitopsis schrenkii</name>
    <name type="common">Brown rot fungus</name>
    <dbReference type="NCBI Taxonomy" id="2126942"/>
    <lineage>
        <taxon>Eukaryota</taxon>
        <taxon>Fungi</taxon>
        <taxon>Dikarya</taxon>
        <taxon>Basidiomycota</taxon>
        <taxon>Agaricomycotina</taxon>
        <taxon>Agaricomycetes</taxon>
        <taxon>Polyporales</taxon>
        <taxon>Fomitopsis</taxon>
    </lineage>
</organism>
<dbReference type="CDD" id="cd00067">
    <property type="entry name" value="GAL4"/>
    <property type="match status" value="1"/>
</dbReference>
<dbReference type="STRING" id="743788.S8FWK4"/>
<dbReference type="PROSITE" id="PS00463">
    <property type="entry name" value="ZN2_CY6_FUNGAL_1"/>
    <property type="match status" value="1"/>
</dbReference>
<evidence type="ECO:0000256" key="3">
    <source>
        <dbReference type="SAM" id="MobiDB-lite"/>
    </source>
</evidence>
<dbReference type="InterPro" id="IPR036864">
    <property type="entry name" value="Zn2-C6_fun-type_DNA-bd_sf"/>
</dbReference>
<keyword evidence="2" id="KW-0539">Nucleus</keyword>
<keyword evidence="1" id="KW-0479">Metal-binding</keyword>
<dbReference type="SMART" id="SM00066">
    <property type="entry name" value="GAL4"/>
    <property type="match status" value="1"/>
</dbReference>
<evidence type="ECO:0000313" key="5">
    <source>
        <dbReference type="EMBL" id="EPT05506.1"/>
    </source>
</evidence>
<dbReference type="eggNOG" id="ENOG502QSY2">
    <property type="taxonomic scope" value="Eukaryota"/>
</dbReference>
<dbReference type="InterPro" id="IPR001138">
    <property type="entry name" value="Zn2Cys6_DnaBD"/>
</dbReference>
<proteinExistence type="predicted"/>
<evidence type="ECO:0000313" key="6">
    <source>
        <dbReference type="Proteomes" id="UP000015241"/>
    </source>
</evidence>
<dbReference type="GO" id="GO:0006351">
    <property type="term" value="P:DNA-templated transcription"/>
    <property type="evidence" value="ECO:0007669"/>
    <property type="project" value="InterPro"/>
</dbReference>
<dbReference type="InterPro" id="IPR007219">
    <property type="entry name" value="XnlR_reg_dom"/>
</dbReference>
<feature type="compositionally biased region" description="Low complexity" evidence="3">
    <location>
        <begin position="720"/>
        <end position="733"/>
    </location>
</feature>
<dbReference type="GO" id="GO:0008270">
    <property type="term" value="F:zinc ion binding"/>
    <property type="evidence" value="ECO:0007669"/>
    <property type="project" value="InterPro"/>
</dbReference>
<feature type="compositionally biased region" description="Low complexity" evidence="3">
    <location>
        <begin position="762"/>
        <end position="786"/>
    </location>
</feature>
<dbReference type="EMBL" id="KE504123">
    <property type="protein sequence ID" value="EPT05506.1"/>
    <property type="molecule type" value="Genomic_DNA"/>
</dbReference>
<dbReference type="Pfam" id="PF04082">
    <property type="entry name" value="Fungal_trans"/>
    <property type="match status" value="1"/>
</dbReference>
<evidence type="ECO:0000256" key="1">
    <source>
        <dbReference type="ARBA" id="ARBA00022723"/>
    </source>
</evidence>
<dbReference type="OrthoDB" id="4456959at2759"/>
<feature type="compositionally biased region" description="Basic and acidic residues" evidence="3">
    <location>
        <begin position="709"/>
        <end position="719"/>
    </location>
</feature>
<dbReference type="InParanoid" id="S8FWK4"/>
<feature type="domain" description="Zn(2)-C6 fungal-type" evidence="4">
    <location>
        <begin position="24"/>
        <end position="57"/>
    </location>
</feature>
<feature type="region of interest" description="Disordered" evidence="3">
    <location>
        <begin position="220"/>
        <end position="248"/>
    </location>
</feature>
<sequence>MSSQEDEPNDSASQSAKKRRIQRACDVCRRKKIRCDGAQMPDSKCSNCMTYNYECTYIEAAKKRGPPKGYVESLETRLEKMEGLLKKFCPDGDFSQELGGRFDREAWIAETRAGGDKAARPGTSCPAGPSIRTHPPVHPTHPDDLEPSDDEVMAHQTLINSLQQIKLNPTAMRFFGKSSSIMFVQTAMDLKREYSGKPPPERRDNPVPALLEGARRKAFRSLHPVRPRSPSPSASPSPPPASRATLTGSTRAEHHAYLRYGPGTQWLAAQLQELPRPHKQSDFPEESLMFHLIDLYFREVQPFTPLLHRPTFERNIREGLHLEDVGFGSTVLLVCAIGARYTDDPRVCLQDYPDNRLSSGWEWFKQVQMIRQSMLAPPRLYDLQVYCLTAIFLQGSSAPQASWTLIGVGIRMAQDVGAHRKKVYNAKPTVEEELWKRAFWVLVSMDRSISSVLGRPCAIQDEDFDLDLPVECDDEYWDNDDPELAFKQPPSKPSLVTFFNCFLRLNQILAFALRTIYSINKSKALLGFVGQQWEQHIVAEIDSALNKWIDSVPDHLRWDPNREDLIFLNQSAHLYASYYQLQISVHRPFIPSPRKPSPLSFPSLAICTNAARSCTHVMDVQCRRAGSPLPANQVAMFTCGIVLLLNIWGGKRSGLATDAQKEMADVHKCMKMLKILEPHWHTAGRLWDILYELAYVGDLPLPQSTPPNNKRDRDSDSPRSEPSPAAASGSTPSTKITPSSFDPTHRTFAGSRRVSRDTTNLTATATAAAFQQQQQQQSQPSAMQASVFTSSDVPSPMGVADPANASAATNTFALPIRSEELGRLPLHGFTMSSMVTNAGVASAGAGPSTQPALENSWFDAGAGPSGLSTMAAPADAAPPSPSADMAGGLDAAGLASIFGVGMSMGGGGGEGLDDPQQVYDSLFANMPATYAGAQDFPGVMGVLGAPGESAGQVPGAQGPEGFADADNTLAMWSSAPSDFQWDDWGTYISAMTNPMGQQQQQQHPRPGPP</sequence>
<dbReference type="CDD" id="cd12148">
    <property type="entry name" value="fungal_TF_MHR"/>
    <property type="match status" value="1"/>
</dbReference>
<dbReference type="PANTHER" id="PTHR46910:SF38">
    <property type="entry name" value="ZN(2)-C6 FUNGAL-TYPE DOMAIN-CONTAINING PROTEIN"/>
    <property type="match status" value="1"/>
</dbReference>
<feature type="region of interest" description="Disordered" evidence="3">
    <location>
        <begin position="701"/>
        <end position="795"/>
    </location>
</feature>
<name>S8FWK4_FOMSC</name>
<dbReference type="InterPro" id="IPR050987">
    <property type="entry name" value="AtrR-like"/>
</dbReference>
<dbReference type="Pfam" id="PF00172">
    <property type="entry name" value="Zn_clus"/>
    <property type="match status" value="1"/>
</dbReference>
<dbReference type="GO" id="GO:0003677">
    <property type="term" value="F:DNA binding"/>
    <property type="evidence" value="ECO:0007669"/>
    <property type="project" value="InterPro"/>
</dbReference>
<reference evidence="5 6" key="1">
    <citation type="journal article" date="2012" name="Science">
        <title>The Paleozoic origin of enzymatic lignin decomposition reconstructed from 31 fungal genomes.</title>
        <authorList>
            <person name="Floudas D."/>
            <person name="Binder M."/>
            <person name="Riley R."/>
            <person name="Barry K."/>
            <person name="Blanchette R.A."/>
            <person name="Henrissat B."/>
            <person name="Martinez A.T."/>
            <person name="Otillar R."/>
            <person name="Spatafora J.W."/>
            <person name="Yadav J.S."/>
            <person name="Aerts A."/>
            <person name="Benoit I."/>
            <person name="Boyd A."/>
            <person name="Carlson A."/>
            <person name="Copeland A."/>
            <person name="Coutinho P.M."/>
            <person name="de Vries R.P."/>
            <person name="Ferreira P."/>
            <person name="Findley K."/>
            <person name="Foster B."/>
            <person name="Gaskell J."/>
            <person name="Glotzer D."/>
            <person name="Gorecki P."/>
            <person name="Heitman J."/>
            <person name="Hesse C."/>
            <person name="Hori C."/>
            <person name="Igarashi K."/>
            <person name="Jurgens J.A."/>
            <person name="Kallen N."/>
            <person name="Kersten P."/>
            <person name="Kohler A."/>
            <person name="Kuees U."/>
            <person name="Kumar T.K.A."/>
            <person name="Kuo A."/>
            <person name="LaButti K."/>
            <person name="Larrondo L.F."/>
            <person name="Lindquist E."/>
            <person name="Ling A."/>
            <person name="Lombard V."/>
            <person name="Lucas S."/>
            <person name="Lundell T."/>
            <person name="Martin R."/>
            <person name="McLaughlin D.J."/>
            <person name="Morgenstern I."/>
            <person name="Morin E."/>
            <person name="Murat C."/>
            <person name="Nagy L.G."/>
            <person name="Nolan M."/>
            <person name="Ohm R.A."/>
            <person name="Patyshakuliyeva A."/>
            <person name="Rokas A."/>
            <person name="Ruiz-Duenas F.J."/>
            <person name="Sabat G."/>
            <person name="Salamov A."/>
            <person name="Samejima M."/>
            <person name="Schmutz J."/>
            <person name="Slot J.C."/>
            <person name="St John F."/>
            <person name="Stenlid J."/>
            <person name="Sun H."/>
            <person name="Sun S."/>
            <person name="Syed K."/>
            <person name="Tsang A."/>
            <person name="Wiebenga A."/>
            <person name="Young D."/>
            <person name="Pisabarro A."/>
            <person name="Eastwood D.C."/>
            <person name="Martin F."/>
            <person name="Cullen D."/>
            <person name="Grigoriev I.V."/>
            <person name="Hibbett D.S."/>
        </authorList>
    </citation>
    <scope>NUCLEOTIDE SEQUENCE</scope>
    <source>
        <strain evidence="6">FP-58527</strain>
    </source>
</reference>
<dbReference type="Proteomes" id="UP000015241">
    <property type="component" value="Unassembled WGS sequence"/>
</dbReference>